<dbReference type="AlphaFoldDB" id="A0A2X1CHI1"/>
<proteinExistence type="predicted"/>
<dbReference type="Proteomes" id="UP000250358">
    <property type="component" value="Unassembled WGS sequence"/>
</dbReference>
<reference evidence="2 3" key="1">
    <citation type="submission" date="2018-06" db="EMBL/GenBank/DDBJ databases">
        <authorList>
            <consortium name="Pathogen Informatics"/>
            <person name="Doyle S."/>
        </authorList>
    </citation>
    <scope>NUCLEOTIDE SEQUENCE [LARGE SCALE GENOMIC DNA]</scope>
    <source>
        <strain evidence="2 3">NCTC11165</strain>
    </source>
</reference>
<evidence type="ECO:0000313" key="2">
    <source>
        <dbReference type="EMBL" id="SPU46086.1"/>
    </source>
</evidence>
<feature type="region of interest" description="Disordered" evidence="1">
    <location>
        <begin position="167"/>
        <end position="191"/>
    </location>
</feature>
<sequence>MTHLGRGRQDGEHQAGAVHARLQPHFVAGVRHHGAQQEQASRIGQTGDEHGDRRQGEVAAGNQGRADVEDGEDQAGHGQGAILADLGRQPGPDGRPDQAGHEVDQHEQRRLGVVVALDLTEEEEQQRPGDARRDAQQQVGDQQLAHRLHLEQGQVGARPAVRCGARVDRLGDGDHGQADGQRQGDDDGTAHNANAVDVVSQARLHHDGRQDQDKDHADDVEHLPPAVDATALVVLRRQHGGPAQLAQGSHRKAEVEHQQPGEQIDRPGARLDRHEHHQRRQHQDRRRHRHPRAIAAQTRARLVHAPADEGVEHDVDQPHGHEDSGHHAHLHADMGGVEFRQSDRQGHAEGRQRQARA</sequence>
<name>A0A2X1CHI1_BREDI</name>
<feature type="compositionally biased region" description="Basic residues" evidence="1">
    <location>
        <begin position="276"/>
        <end position="292"/>
    </location>
</feature>
<feature type="compositionally biased region" description="Basic and acidic residues" evidence="1">
    <location>
        <begin position="251"/>
        <end position="275"/>
    </location>
</feature>
<dbReference type="EMBL" id="UAQM01000028">
    <property type="protein sequence ID" value="SPU46086.1"/>
    <property type="molecule type" value="Genomic_DNA"/>
</dbReference>
<accession>A0A2X1CHI1</accession>
<protein>
    <submittedName>
        <fullName evidence="2">Uncharacterized protein</fullName>
    </submittedName>
</protein>
<feature type="compositionally biased region" description="Basic and acidic residues" evidence="1">
    <location>
        <begin position="94"/>
        <end position="110"/>
    </location>
</feature>
<feature type="region of interest" description="Disordered" evidence="1">
    <location>
        <begin position="204"/>
        <end position="224"/>
    </location>
</feature>
<feature type="region of interest" description="Disordered" evidence="1">
    <location>
        <begin position="1"/>
        <end position="140"/>
    </location>
</feature>
<feature type="compositionally biased region" description="Basic and acidic residues" evidence="1">
    <location>
        <begin position="340"/>
        <end position="357"/>
    </location>
</feature>
<feature type="compositionally biased region" description="Basic and acidic residues" evidence="1">
    <location>
        <begin position="47"/>
        <end position="56"/>
    </location>
</feature>
<feature type="region of interest" description="Disordered" evidence="1">
    <location>
        <begin position="240"/>
        <end position="293"/>
    </location>
</feature>
<feature type="compositionally biased region" description="Basic and acidic residues" evidence="1">
    <location>
        <begin position="167"/>
        <end position="189"/>
    </location>
</feature>
<organism evidence="2 3">
    <name type="scientific">Brevundimonas diminuta</name>
    <name type="common">Pseudomonas diminuta</name>
    <dbReference type="NCBI Taxonomy" id="293"/>
    <lineage>
        <taxon>Bacteria</taxon>
        <taxon>Pseudomonadati</taxon>
        <taxon>Pseudomonadota</taxon>
        <taxon>Alphaproteobacteria</taxon>
        <taxon>Caulobacterales</taxon>
        <taxon>Caulobacteraceae</taxon>
        <taxon>Brevundimonas</taxon>
    </lineage>
</organism>
<evidence type="ECO:0000313" key="3">
    <source>
        <dbReference type="Proteomes" id="UP000250358"/>
    </source>
</evidence>
<gene>
    <name evidence="2" type="ORF">NCTC11165_02412</name>
</gene>
<evidence type="ECO:0000256" key="1">
    <source>
        <dbReference type="SAM" id="MobiDB-lite"/>
    </source>
</evidence>
<feature type="compositionally biased region" description="Basic and acidic residues" evidence="1">
    <location>
        <begin position="204"/>
        <end position="222"/>
    </location>
</feature>
<feature type="compositionally biased region" description="Basic and acidic residues" evidence="1">
    <location>
        <begin position="311"/>
        <end position="332"/>
    </location>
</feature>
<feature type="compositionally biased region" description="Basic and acidic residues" evidence="1">
    <location>
        <begin position="125"/>
        <end position="135"/>
    </location>
</feature>
<feature type="region of interest" description="Disordered" evidence="1">
    <location>
        <begin position="311"/>
        <end position="357"/>
    </location>
</feature>